<gene>
    <name evidence="1" type="ORF">G4D61_17075</name>
</gene>
<dbReference type="EMBL" id="JAAIWK010000042">
    <property type="protein sequence ID" value="NEY21632.1"/>
    <property type="molecule type" value="Genomic_DNA"/>
</dbReference>
<name>A0A6M0PA22_9BACI</name>
<reference evidence="1 2" key="1">
    <citation type="submission" date="2020-03" db="EMBL/GenBank/DDBJ databases">
        <title>Bacillus aquiflavi sp. nov., isolated from yellow water of strong flavor Chinese baijiu in Yibin region of China.</title>
        <authorList>
            <person name="Xie J."/>
        </authorList>
    </citation>
    <scope>NUCLEOTIDE SEQUENCE [LARGE SCALE GENOMIC DNA]</scope>
    <source>
        <strain evidence="1 2">Gsoil 114</strain>
    </source>
</reference>
<accession>A0A6M0PA22</accession>
<proteinExistence type="predicted"/>
<evidence type="ECO:0008006" key="3">
    <source>
        <dbReference type="Google" id="ProtNLM"/>
    </source>
</evidence>
<dbReference type="Proteomes" id="UP000476934">
    <property type="component" value="Unassembled WGS sequence"/>
</dbReference>
<sequence length="73" mass="7993">MKKLIYTDPSDPERVANCLAVSPGKVLIAVDAHRTMESLVDHGIEVIPIEVTEIRKLGGGIHCSTLPLMREDI</sequence>
<protein>
    <recommendedName>
        <fullName evidence="3">Amidinotransferase</fullName>
    </recommendedName>
</protein>
<dbReference type="Gene3D" id="3.75.10.10">
    <property type="entry name" value="L-arginine/glycine Amidinotransferase, Chain A"/>
    <property type="match status" value="1"/>
</dbReference>
<dbReference type="AlphaFoldDB" id="A0A6M0PA22"/>
<dbReference type="Pfam" id="PF02274">
    <property type="entry name" value="ADI"/>
    <property type="match status" value="1"/>
</dbReference>
<comment type="caution">
    <text evidence="1">The sequence shown here is derived from an EMBL/GenBank/DDBJ whole genome shotgun (WGS) entry which is preliminary data.</text>
</comment>
<evidence type="ECO:0000313" key="1">
    <source>
        <dbReference type="EMBL" id="NEY21632.1"/>
    </source>
</evidence>
<organism evidence="1 2">
    <name type="scientific">Heyndrickxia ginsengihumi</name>
    <dbReference type="NCBI Taxonomy" id="363870"/>
    <lineage>
        <taxon>Bacteria</taxon>
        <taxon>Bacillati</taxon>
        <taxon>Bacillota</taxon>
        <taxon>Bacilli</taxon>
        <taxon>Bacillales</taxon>
        <taxon>Bacillaceae</taxon>
        <taxon>Heyndrickxia</taxon>
    </lineage>
</organism>
<evidence type="ECO:0000313" key="2">
    <source>
        <dbReference type="Proteomes" id="UP000476934"/>
    </source>
</evidence>
<keyword evidence="2" id="KW-1185">Reference proteome</keyword>
<dbReference type="SUPFAM" id="SSF55909">
    <property type="entry name" value="Pentein"/>
    <property type="match status" value="1"/>
</dbReference>